<dbReference type="Proteomes" id="UP000229526">
    <property type="component" value="Unassembled WGS sequence"/>
</dbReference>
<organism evidence="1 2">
    <name type="scientific">Candidatus Harrisonbacteria bacterium CG10_big_fil_rev_8_21_14_0_10_49_15</name>
    <dbReference type="NCBI Taxonomy" id="1974587"/>
    <lineage>
        <taxon>Bacteria</taxon>
        <taxon>Candidatus Harrisoniibacteriota</taxon>
    </lineage>
</organism>
<gene>
    <name evidence="1" type="ORF">COU11_01150</name>
</gene>
<proteinExistence type="predicted"/>
<accession>A0A2H0ULS6</accession>
<sequence>MTKVELQKIEKMAAESATLARKALRKSDELEAYLSLLEYRAGKAQKHASVSALFKKLKLR</sequence>
<comment type="caution">
    <text evidence="1">The sequence shown here is derived from an EMBL/GenBank/DDBJ whole genome shotgun (WGS) entry which is preliminary data.</text>
</comment>
<evidence type="ECO:0000313" key="1">
    <source>
        <dbReference type="EMBL" id="PIR87338.1"/>
    </source>
</evidence>
<reference evidence="2" key="1">
    <citation type="submission" date="2017-09" db="EMBL/GenBank/DDBJ databases">
        <title>Depth-based differentiation of microbial function through sediment-hosted aquifers and enrichment of novel symbionts in the deep terrestrial subsurface.</title>
        <authorList>
            <person name="Probst A.J."/>
            <person name="Ladd B."/>
            <person name="Jarett J.K."/>
            <person name="Geller-Mcgrath D.E."/>
            <person name="Sieber C.M.K."/>
            <person name="Emerson J.B."/>
            <person name="Anantharaman K."/>
            <person name="Thomas B.C."/>
            <person name="Malmstrom R."/>
            <person name="Stieglmeier M."/>
            <person name="Klingl A."/>
            <person name="Woyke T."/>
            <person name="Ryan C.M."/>
            <person name="Banfield J.F."/>
        </authorList>
    </citation>
    <scope>NUCLEOTIDE SEQUENCE [LARGE SCALE GENOMIC DNA]</scope>
</reference>
<dbReference type="AlphaFoldDB" id="A0A2H0ULS6"/>
<name>A0A2H0ULS6_9BACT</name>
<protein>
    <submittedName>
        <fullName evidence="1">Uncharacterized protein</fullName>
    </submittedName>
</protein>
<dbReference type="EMBL" id="PFBD01000008">
    <property type="protein sequence ID" value="PIR87338.1"/>
    <property type="molecule type" value="Genomic_DNA"/>
</dbReference>
<evidence type="ECO:0000313" key="2">
    <source>
        <dbReference type="Proteomes" id="UP000229526"/>
    </source>
</evidence>